<dbReference type="PANTHER" id="PTHR30126:SF39">
    <property type="entry name" value="HTH-TYPE TRANSCRIPTIONAL REGULATOR CYSL"/>
    <property type="match status" value="1"/>
</dbReference>
<protein>
    <submittedName>
        <fullName evidence="6">LysR family transcriptional regulator</fullName>
    </submittedName>
</protein>
<dbReference type="PRINTS" id="PR00039">
    <property type="entry name" value="HTHLYSR"/>
</dbReference>
<dbReference type="FunFam" id="1.10.10.10:FF:000001">
    <property type="entry name" value="LysR family transcriptional regulator"/>
    <property type="match status" value="1"/>
</dbReference>
<evidence type="ECO:0000256" key="1">
    <source>
        <dbReference type="ARBA" id="ARBA00009437"/>
    </source>
</evidence>
<evidence type="ECO:0000256" key="4">
    <source>
        <dbReference type="ARBA" id="ARBA00023163"/>
    </source>
</evidence>
<comment type="caution">
    <text evidence="6">The sequence shown here is derived from an EMBL/GenBank/DDBJ whole genome shotgun (WGS) entry which is preliminary data.</text>
</comment>
<dbReference type="GO" id="GO:0000976">
    <property type="term" value="F:transcription cis-regulatory region binding"/>
    <property type="evidence" value="ECO:0007669"/>
    <property type="project" value="TreeGrafter"/>
</dbReference>
<dbReference type="SUPFAM" id="SSF46785">
    <property type="entry name" value="Winged helix' DNA-binding domain"/>
    <property type="match status" value="1"/>
</dbReference>
<keyword evidence="2" id="KW-0805">Transcription regulation</keyword>
<evidence type="ECO:0000256" key="3">
    <source>
        <dbReference type="ARBA" id="ARBA00023125"/>
    </source>
</evidence>
<reference evidence="6 7" key="1">
    <citation type="submission" date="2019-06" db="EMBL/GenBank/DDBJ databases">
        <title>Genome sequence of Litorilinea aerophila BAA-2444.</title>
        <authorList>
            <person name="Maclea K.S."/>
            <person name="Maurais E.G."/>
            <person name="Iannazzi L.C."/>
        </authorList>
    </citation>
    <scope>NUCLEOTIDE SEQUENCE [LARGE SCALE GENOMIC DNA]</scope>
    <source>
        <strain evidence="6 7">ATCC BAA-2444</strain>
    </source>
</reference>
<evidence type="ECO:0000259" key="5">
    <source>
        <dbReference type="PROSITE" id="PS50931"/>
    </source>
</evidence>
<sequence length="306" mass="34541">MLNLYKLEIFALVVRTGSFSAAAERLLMSQPAVSQHIQDLEASLGTRLFRRGRRGVSLTPAGETLYRYAQEILRLVAEAENAVADIRHLSGGQVTVAATPGIGVYLLPDWAQAFRRRYPNLTVAIQTRTTPQIMEGLLRGEMDIGLIEGELEELDNDEIGVLALEDVEQFVIVGPEHPWWGRSTVAMEELTGQRFVMRQRHSQTRIWLEEALRTAHVQVQVVAEFDNMESIKRAVAHGDDITILPHYVVRREVEAGTLAALAVEGRPLWRTLKLVWNRHAHLSPVTRAFLRSLEKYLPRLQELAVT</sequence>
<dbReference type="Gene3D" id="1.10.10.10">
    <property type="entry name" value="Winged helix-like DNA-binding domain superfamily/Winged helix DNA-binding domain"/>
    <property type="match status" value="1"/>
</dbReference>
<dbReference type="FunCoup" id="A0A540VBY8">
    <property type="interactions" value="200"/>
</dbReference>
<evidence type="ECO:0000313" key="6">
    <source>
        <dbReference type="EMBL" id="TQE94280.1"/>
    </source>
</evidence>
<evidence type="ECO:0000313" key="7">
    <source>
        <dbReference type="Proteomes" id="UP000317371"/>
    </source>
</evidence>
<dbReference type="EMBL" id="VIGC01000025">
    <property type="protein sequence ID" value="TQE94280.1"/>
    <property type="molecule type" value="Genomic_DNA"/>
</dbReference>
<dbReference type="PANTHER" id="PTHR30126">
    <property type="entry name" value="HTH-TYPE TRANSCRIPTIONAL REGULATOR"/>
    <property type="match status" value="1"/>
</dbReference>
<keyword evidence="7" id="KW-1185">Reference proteome</keyword>
<accession>A0A540VBY8</accession>
<keyword evidence="3" id="KW-0238">DNA-binding</keyword>
<dbReference type="GO" id="GO:0003700">
    <property type="term" value="F:DNA-binding transcription factor activity"/>
    <property type="evidence" value="ECO:0007669"/>
    <property type="project" value="InterPro"/>
</dbReference>
<dbReference type="OrthoDB" id="9808620at2"/>
<dbReference type="SUPFAM" id="SSF53850">
    <property type="entry name" value="Periplasmic binding protein-like II"/>
    <property type="match status" value="1"/>
</dbReference>
<evidence type="ECO:0000256" key="2">
    <source>
        <dbReference type="ARBA" id="ARBA00023015"/>
    </source>
</evidence>
<dbReference type="InterPro" id="IPR000847">
    <property type="entry name" value="LysR_HTH_N"/>
</dbReference>
<dbReference type="Pfam" id="PF00126">
    <property type="entry name" value="HTH_1"/>
    <property type="match status" value="1"/>
</dbReference>
<dbReference type="InterPro" id="IPR036390">
    <property type="entry name" value="WH_DNA-bd_sf"/>
</dbReference>
<feature type="domain" description="HTH lysR-type" evidence="5">
    <location>
        <begin position="2"/>
        <end position="59"/>
    </location>
</feature>
<proteinExistence type="inferred from homology"/>
<dbReference type="RefSeq" id="WP_141611386.1">
    <property type="nucleotide sequence ID" value="NZ_VIGC02000025.1"/>
</dbReference>
<dbReference type="InParanoid" id="A0A540VBY8"/>
<name>A0A540VBY8_9CHLR</name>
<dbReference type="Proteomes" id="UP000317371">
    <property type="component" value="Unassembled WGS sequence"/>
</dbReference>
<dbReference type="Gene3D" id="3.40.190.290">
    <property type="match status" value="1"/>
</dbReference>
<organism evidence="6 7">
    <name type="scientific">Litorilinea aerophila</name>
    <dbReference type="NCBI Taxonomy" id="1204385"/>
    <lineage>
        <taxon>Bacteria</taxon>
        <taxon>Bacillati</taxon>
        <taxon>Chloroflexota</taxon>
        <taxon>Caldilineae</taxon>
        <taxon>Caldilineales</taxon>
        <taxon>Caldilineaceae</taxon>
        <taxon>Litorilinea</taxon>
    </lineage>
</organism>
<dbReference type="Pfam" id="PF03466">
    <property type="entry name" value="LysR_substrate"/>
    <property type="match status" value="1"/>
</dbReference>
<dbReference type="InterPro" id="IPR005119">
    <property type="entry name" value="LysR_subst-bd"/>
</dbReference>
<gene>
    <name evidence="6" type="ORF">FKZ61_17160</name>
</gene>
<dbReference type="PROSITE" id="PS50931">
    <property type="entry name" value="HTH_LYSR"/>
    <property type="match status" value="1"/>
</dbReference>
<keyword evidence="4" id="KW-0804">Transcription</keyword>
<dbReference type="AlphaFoldDB" id="A0A540VBY8"/>
<comment type="similarity">
    <text evidence="1">Belongs to the LysR transcriptional regulatory family.</text>
</comment>
<dbReference type="InterPro" id="IPR036388">
    <property type="entry name" value="WH-like_DNA-bd_sf"/>
</dbReference>